<feature type="chain" id="PRO_5045057122" description="Lipoprotein" evidence="2">
    <location>
        <begin position="26"/>
        <end position="181"/>
    </location>
</feature>
<feature type="compositionally biased region" description="Basic and acidic residues" evidence="1">
    <location>
        <begin position="103"/>
        <end position="116"/>
    </location>
</feature>
<gene>
    <name evidence="3" type="ORF">R2363_03425</name>
</gene>
<evidence type="ECO:0008006" key="5">
    <source>
        <dbReference type="Google" id="ProtNLM"/>
    </source>
</evidence>
<evidence type="ECO:0000313" key="4">
    <source>
        <dbReference type="Proteomes" id="UP001278571"/>
    </source>
</evidence>
<feature type="compositionally biased region" description="Low complexity" evidence="1">
    <location>
        <begin position="41"/>
        <end position="50"/>
    </location>
</feature>
<dbReference type="EMBL" id="JAWJZF010000185">
    <property type="protein sequence ID" value="MDX2291227.1"/>
    <property type="molecule type" value="Genomic_DNA"/>
</dbReference>
<keyword evidence="2" id="KW-0732">Signal</keyword>
<name>A0ABU4K166_9ACTN</name>
<organism evidence="3 4">
    <name type="scientific">Streptomyces roseolus</name>
    <dbReference type="NCBI Taxonomy" id="67358"/>
    <lineage>
        <taxon>Bacteria</taxon>
        <taxon>Bacillati</taxon>
        <taxon>Actinomycetota</taxon>
        <taxon>Actinomycetes</taxon>
        <taxon>Kitasatosporales</taxon>
        <taxon>Streptomycetaceae</taxon>
        <taxon>Streptomyces</taxon>
    </lineage>
</organism>
<evidence type="ECO:0000256" key="2">
    <source>
        <dbReference type="SAM" id="SignalP"/>
    </source>
</evidence>
<dbReference type="Proteomes" id="UP001278571">
    <property type="component" value="Unassembled WGS sequence"/>
</dbReference>
<protein>
    <recommendedName>
        <fullName evidence="5">Lipoprotein</fullName>
    </recommendedName>
</protein>
<proteinExistence type="predicted"/>
<feature type="compositionally biased region" description="Pro residues" evidence="1">
    <location>
        <begin position="28"/>
        <end position="40"/>
    </location>
</feature>
<feature type="compositionally biased region" description="Pro residues" evidence="1">
    <location>
        <begin position="117"/>
        <end position="126"/>
    </location>
</feature>
<evidence type="ECO:0000256" key="1">
    <source>
        <dbReference type="SAM" id="MobiDB-lite"/>
    </source>
</evidence>
<sequence length="181" mass="18836">MHKTRTPARLLAGAAVAAALTGCVAVDGPPPAPAPAPAPAADPVRPVQDVKPQIVLQGPAREALEAALPSPAPTAAPPRGETRRATGHAAAPSRTPSPAPPARADRRPPARLEAARPPRPLRPPAPEVRELERLAEQLREAPPVSGKDVCDLGERYGGWDPASVQAGLCRDTYKGRDGYKD</sequence>
<comment type="caution">
    <text evidence="3">The sequence shown here is derived from an EMBL/GenBank/DDBJ whole genome shotgun (WGS) entry which is preliminary data.</text>
</comment>
<dbReference type="PROSITE" id="PS51257">
    <property type="entry name" value="PROKAR_LIPOPROTEIN"/>
    <property type="match status" value="1"/>
</dbReference>
<dbReference type="RefSeq" id="WP_319007805.1">
    <property type="nucleotide sequence ID" value="NZ_JAWJZF010000185.1"/>
</dbReference>
<feature type="compositionally biased region" description="Low complexity" evidence="1">
    <location>
        <begin position="59"/>
        <end position="69"/>
    </location>
</feature>
<keyword evidence="4" id="KW-1185">Reference proteome</keyword>
<evidence type="ECO:0000313" key="3">
    <source>
        <dbReference type="EMBL" id="MDX2291227.1"/>
    </source>
</evidence>
<feature type="region of interest" description="Disordered" evidence="1">
    <location>
        <begin position="24"/>
        <end position="130"/>
    </location>
</feature>
<accession>A0ABU4K166</accession>
<feature type="signal peptide" evidence="2">
    <location>
        <begin position="1"/>
        <end position="25"/>
    </location>
</feature>
<reference evidence="3 4" key="1">
    <citation type="submission" date="2023-10" db="EMBL/GenBank/DDBJ databases">
        <authorList>
            <person name="Wang X.X."/>
        </authorList>
    </citation>
    <scope>NUCLEOTIDE SEQUENCE [LARGE SCALE GENOMIC DNA]</scope>
    <source>
        <strain evidence="3 4">NBRC 12816</strain>
    </source>
</reference>